<reference evidence="2 3" key="1">
    <citation type="submission" date="2024-04" db="EMBL/GenBank/DDBJ databases">
        <title>Novel genus in family Flammeovirgaceae.</title>
        <authorList>
            <person name="Nguyen T.H."/>
            <person name="Vuong T.Q."/>
            <person name="Le H."/>
            <person name="Kim S.-G."/>
        </authorList>
    </citation>
    <scope>NUCLEOTIDE SEQUENCE [LARGE SCALE GENOMIC DNA]</scope>
    <source>
        <strain evidence="2 3">JCM 23209</strain>
    </source>
</reference>
<dbReference type="PROSITE" id="PS51257">
    <property type="entry name" value="PROKAR_LIPOPROTEIN"/>
    <property type="match status" value="1"/>
</dbReference>
<dbReference type="InterPro" id="IPR036691">
    <property type="entry name" value="Endo/exonu/phosph_ase_sf"/>
</dbReference>
<dbReference type="InterPro" id="IPR005135">
    <property type="entry name" value="Endo/exonuclease/phosphatase"/>
</dbReference>
<dbReference type="GO" id="GO:0004519">
    <property type="term" value="F:endonuclease activity"/>
    <property type="evidence" value="ECO:0007669"/>
    <property type="project" value="UniProtKB-KW"/>
</dbReference>
<keyword evidence="2" id="KW-0540">Nuclease</keyword>
<dbReference type="Gene3D" id="3.60.10.10">
    <property type="entry name" value="Endonuclease/exonuclease/phosphatase"/>
    <property type="match status" value="1"/>
</dbReference>
<dbReference type="EMBL" id="JBDKWZ010000009">
    <property type="protein sequence ID" value="MEN7549547.1"/>
    <property type="molecule type" value="Genomic_DNA"/>
</dbReference>
<evidence type="ECO:0000259" key="1">
    <source>
        <dbReference type="Pfam" id="PF03372"/>
    </source>
</evidence>
<organism evidence="2 3">
    <name type="scientific">Rapidithrix thailandica</name>
    <dbReference type="NCBI Taxonomy" id="413964"/>
    <lineage>
        <taxon>Bacteria</taxon>
        <taxon>Pseudomonadati</taxon>
        <taxon>Bacteroidota</taxon>
        <taxon>Cytophagia</taxon>
        <taxon>Cytophagales</taxon>
        <taxon>Flammeovirgaceae</taxon>
        <taxon>Rapidithrix</taxon>
    </lineage>
</organism>
<dbReference type="RefSeq" id="WP_346822326.1">
    <property type="nucleotide sequence ID" value="NZ_JBDKWZ010000009.1"/>
</dbReference>
<dbReference type="Proteomes" id="UP001403385">
    <property type="component" value="Unassembled WGS sequence"/>
</dbReference>
<dbReference type="PANTHER" id="PTHR41349:SF1">
    <property type="entry name" value="PROTEIN CBG08683"/>
    <property type="match status" value="1"/>
</dbReference>
<protein>
    <submittedName>
        <fullName evidence="2">Endonuclease/exonuclease/phosphatase family protein</fullName>
    </submittedName>
</protein>
<evidence type="ECO:0000313" key="2">
    <source>
        <dbReference type="EMBL" id="MEN7549547.1"/>
    </source>
</evidence>
<keyword evidence="2" id="KW-0378">Hydrolase</keyword>
<dbReference type="SUPFAM" id="SSF56219">
    <property type="entry name" value="DNase I-like"/>
    <property type="match status" value="1"/>
</dbReference>
<feature type="domain" description="Endonuclease/exonuclease/phosphatase" evidence="1">
    <location>
        <begin position="28"/>
        <end position="290"/>
    </location>
</feature>
<dbReference type="AlphaFoldDB" id="A0AAW9S7R6"/>
<keyword evidence="3" id="KW-1185">Reference proteome</keyword>
<dbReference type="PANTHER" id="PTHR41349">
    <property type="match status" value="1"/>
</dbReference>
<dbReference type="Pfam" id="PF03372">
    <property type="entry name" value="Exo_endo_phos"/>
    <property type="match status" value="1"/>
</dbReference>
<keyword evidence="2" id="KW-0255">Endonuclease</keyword>
<comment type="caution">
    <text evidence="2">The sequence shown here is derived from an EMBL/GenBank/DDBJ whole genome shotgun (WGS) entry which is preliminary data.</text>
</comment>
<name>A0AAW9S7R6_9BACT</name>
<proteinExistence type="predicted"/>
<sequence>MKDLLRNAAFLLALFVVSCTQPVQFKVLQFNIWQEGTVVKDGYEAIVEEIIRTDADFITLSEVRNYKDTRFCDRIVQSLKEKGKIYYSFYSYDSGILSKYPIEDSVTVFPEKDDHGSIYKAVADMNGQKVAVYTAHLDYRNCALYLPRGYSGTTWDKLDSVVTDLDTILADNMASQRDDAIRLFVKDAQQEIERGSIVLLGGDFNEPSHLDWTEATKDLFDHQGLVIPWTVTSLLEEGGYVDAYRELYPNPVSHPGFTFPADCPHVDIKKLAWSPDADDRDRIDFVFYQPFAGLKLKDMQILGPKGSVVYGKREEEQTQDPFLLPLNVWPTDHKALLATFELQQ</sequence>
<accession>A0AAW9S7R6</accession>
<evidence type="ECO:0000313" key="3">
    <source>
        <dbReference type="Proteomes" id="UP001403385"/>
    </source>
</evidence>
<gene>
    <name evidence="2" type="ORF">AAG747_16610</name>
</gene>